<dbReference type="AlphaFoldDB" id="A0AAD9PD87"/>
<keyword evidence="3" id="KW-1185">Reference proteome</keyword>
<evidence type="ECO:0000313" key="2">
    <source>
        <dbReference type="EMBL" id="KAK2192396.1"/>
    </source>
</evidence>
<evidence type="ECO:0000256" key="1">
    <source>
        <dbReference type="SAM" id="MobiDB-lite"/>
    </source>
</evidence>
<gene>
    <name evidence="2" type="ORF">NP493_30g02004</name>
</gene>
<evidence type="ECO:0000313" key="3">
    <source>
        <dbReference type="Proteomes" id="UP001209878"/>
    </source>
</evidence>
<accession>A0AAD9PD87</accession>
<feature type="region of interest" description="Disordered" evidence="1">
    <location>
        <begin position="1"/>
        <end position="42"/>
    </location>
</feature>
<name>A0AAD9PD87_RIDPI</name>
<organism evidence="2 3">
    <name type="scientific">Ridgeia piscesae</name>
    <name type="common">Tubeworm</name>
    <dbReference type="NCBI Taxonomy" id="27915"/>
    <lineage>
        <taxon>Eukaryota</taxon>
        <taxon>Metazoa</taxon>
        <taxon>Spiralia</taxon>
        <taxon>Lophotrochozoa</taxon>
        <taxon>Annelida</taxon>
        <taxon>Polychaeta</taxon>
        <taxon>Sedentaria</taxon>
        <taxon>Canalipalpata</taxon>
        <taxon>Sabellida</taxon>
        <taxon>Siboglinidae</taxon>
        <taxon>Ridgeia</taxon>
    </lineage>
</organism>
<dbReference type="EMBL" id="JAODUO010000031">
    <property type="protein sequence ID" value="KAK2192396.1"/>
    <property type="molecule type" value="Genomic_DNA"/>
</dbReference>
<proteinExistence type="predicted"/>
<comment type="caution">
    <text evidence="2">The sequence shown here is derived from an EMBL/GenBank/DDBJ whole genome shotgun (WGS) entry which is preliminary data.</text>
</comment>
<protein>
    <submittedName>
        <fullName evidence="2">Uncharacterized protein</fullName>
    </submittedName>
</protein>
<dbReference type="Proteomes" id="UP001209878">
    <property type="component" value="Unassembled WGS sequence"/>
</dbReference>
<sequence length="93" mass="9923">MTRFQPEQGAMTSAASPRSGERLVSNLPLPGPVSGASPTHEGRALLEPSLTFVSDLPKGLCKGNKYLCVAPKASITAKSHHMQRARWLIKAGQ</sequence>
<reference evidence="2" key="1">
    <citation type="journal article" date="2023" name="Mol. Biol. Evol.">
        <title>Third-Generation Sequencing Reveals the Adaptive Role of the Epigenome in Three Deep-Sea Polychaetes.</title>
        <authorList>
            <person name="Perez M."/>
            <person name="Aroh O."/>
            <person name="Sun Y."/>
            <person name="Lan Y."/>
            <person name="Juniper S.K."/>
            <person name="Young C.R."/>
            <person name="Angers B."/>
            <person name="Qian P.Y."/>
        </authorList>
    </citation>
    <scope>NUCLEOTIDE SEQUENCE</scope>
    <source>
        <strain evidence="2">R07B-5</strain>
    </source>
</reference>